<keyword evidence="2 10" id="KW-0378">Hydrolase</keyword>
<evidence type="ECO:0000259" key="13">
    <source>
        <dbReference type="PROSITE" id="PS51194"/>
    </source>
</evidence>
<comment type="catalytic activity">
    <reaction evidence="9 10">
        <text>ATP + H2O = ADP + phosphate + H(+)</text>
        <dbReference type="Rhea" id="RHEA:13065"/>
        <dbReference type="ChEBI" id="CHEBI:15377"/>
        <dbReference type="ChEBI" id="CHEBI:15378"/>
        <dbReference type="ChEBI" id="CHEBI:30616"/>
        <dbReference type="ChEBI" id="CHEBI:43474"/>
        <dbReference type="ChEBI" id="CHEBI:456216"/>
        <dbReference type="EC" id="3.6.4.13"/>
    </reaction>
</comment>
<protein>
    <recommendedName>
        <fullName evidence="10">ATP-dependent RNA helicase</fullName>
        <ecNumber evidence="10">3.6.4.13</ecNumber>
    </recommendedName>
</protein>
<dbReference type="CDD" id="cd17957">
    <property type="entry name" value="DEADc_DDX52"/>
    <property type="match status" value="1"/>
</dbReference>
<feature type="region of interest" description="Disordered" evidence="11">
    <location>
        <begin position="290"/>
        <end position="318"/>
    </location>
</feature>
<dbReference type="InterPro" id="IPR027417">
    <property type="entry name" value="P-loop_NTPase"/>
</dbReference>
<dbReference type="Proteomes" id="UP000664132">
    <property type="component" value="Unassembled WGS sequence"/>
</dbReference>
<evidence type="ECO:0000313" key="14">
    <source>
        <dbReference type="EMBL" id="KAG4424202.1"/>
    </source>
</evidence>
<dbReference type="EC" id="3.6.4.13" evidence="10"/>
<keyword evidence="10" id="KW-0347">Helicase</keyword>
<feature type="domain" description="Helicase ATP-binding" evidence="12">
    <location>
        <begin position="203"/>
        <end position="405"/>
    </location>
</feature>
<dbReference type="Pfam" id="PF00271">
    <property type="entry name" value="Helicase_C"/>
    <property type="match status" value="1"/>
</dbReference>
<evidence type="ECO:0000256" key="1">
    <source>
        <dbReference type="ARBA" id="ARBA00022741"/>
    </source>
</evidence>
<evidence type="ECO:0000259" key="12">
    <source>
        <dbReference type="PROSITE" id="PS51192"/>
    </source>
</evidence>
<evidence type="ECO:0000256" key="5">
    <source>
        <dbReference type="ARBA" id="ARBA00023242"/>
    </source>
</evidence>
<evidence type="ECO:0000256" key="9">
    <source>
        <dbReference type="ARBA" id="ARBA00047984"/>
    </source>
</evidence>
<comment type="function">
    <text evidence="10">RNA helicase.</text>
</comment>
<dbReference type="GO" id="GO:0005524">
    <property type="term" value="F:ATP binding"/>
    <property type="evidence" value="ECO:0007669"/>
    <property type="project" value="UniProtKB-UniRule"/>
</dbReference>
<dbReference type="GO" id="GO:0030490">
    <property type="term" value="P:maturation of SSU-rRNA"/>
    <property type="evidence" value="ECO:0007669"/>
    <property type="project" value="InterPro"/>
</dbReference>
<keyword evidence="1 10" id="KW-0547">Nucleotide-binding</keyword>
<dbReference type="InterPro" id="IPR001650">
    <property type="entry name" value="Helicase_C-like"/>
</dbReference>
<dbReference type="Pfam" id="PF00270">
    <property type="entry name" value="DEAD"/>
    <property type="match status" value="1"/>
</dbReference>
<keyword evidence="15" id="KW-1185">Reference proteome</keyword>
<evidence type="ECO:0000256" key="10">
    <source>
        <dbReference type="RuleBase" id="RU365068"/>
    </source>
</evidence>
<name>A0A8H7WG63_9HELO</name>
<evidence type="ECO:0000313" key="15">
    <source>
        <dbReference type="Proteomes" id="UP000664132"/>
    </source>
</evidence>
<dbReference type="InterPro" id="IPR044764">
    <property type="entry name" value="DDX52/Rok1_DEADc"/>
</dbReference>
<dbReference type="InterPro" id="IPR011545">
    <property type="entry name" value="DEAD/DEAH_box_helicase_dom"/>
</dbReference>
<dbReference type="PROSITE" id="PS51194">
    <property type="entry name" value="HELICASE_CTER"/>
    <property type="match status" value="1"/>
</dbReference>
<evidence type="ECO:0000256" key="4">
    <source>
        <dbReference type="ARBA" id="ARBA00022884"/>
    </source>
</evidence>
<dbReference type="InterPro" id="IPR014001">
    <property type="entry name" value="Helicase_ATP-bd"/>
</dbReference>
<feature type="compositionally biased region" description="Basic and acidic residues" evidence="11">
    <location>
        <begin position="664"/>
        <end position="673"/>
    </location>
</feature>
<dbReference type="SMART" id="SM00490">
    <property type="entry name" value="HELICc"/>
    <property type="match status" value="1"/>
</dbReference>
<feature type="domain" description="Helicase C-terminal" evidence="13">
    <location>
        <begin position="444"/>
        <end position="614"/>
    </location>
</feature>
<keyword evidence="3 10" id="KW-0067">ATP-binding</keyword>
<reference evidence="14" key="1">
    <citation type="submission" date="2021-02" db="EMBL/GenBank/DDBJ databases">
        <title>Genome sequence Cadophora malorum strain M34.</title>
        <authorList>
            <person name="Stefanovic E."/>
            <person name="Vu D."/>
            <person name="Scully C."/>
            <person name="Dijksterhuis J."/>
            <person name="Roader J."/>
            <person name="Houbraken J."/>
        </authorList>
    </citation>
    <scope>NUCLEOTIDE SEQUENCE</scope>
    <source>
        <strain evidence="14">M34</strain>
    </source>
</reference>
<dbReference type="PROSITE" id="PS51192">
    <property type="entry name" value="HELICASE_ATP_BIND_1"/>
    <property type="match status" value="1"/>
</dbReference>
<dbReference type="CDD" id="cd18787">
    <property type="entry name" value="SF2_C_DEAD"/>
    <property type="match status" value="1"/>
</dbReference>
<evidence type="ECO:0000256" key="7">
    <source>
        <dbReference type="ARBA" id="ARBA00024355"/>
    </source>
</evidence>
<dbReference type="GO" id="GO:0003723">
    <property type="term" value="F:RNA binding"/>
    <property type="evidence" value="ECO:0007669"/>
    <property type="project" value="UniProtKB-UniRule"/>
</dbReference>
<organism evidence="14 15">
    <name type="scientific">Cadophora malorum</name>
    <dbReference type="NCBI Taxonomy" id="108018"/>
    <lineage>
        <taxon>Eukaryota</taxon>
        <taxon>Fungi</taxon>
        <taxon>Dikarya</taxon>
        <taxon>Ascomycota</taxon>
        <taxon>Pezizomycotina</taxon>
        <taxon>Leotiomycetes</taxon>
        <taxon>Helotiales</taxon>
        <taxon>Ploettnerulaceae</taxon>
        <taxon>Cadophora</taxon>
    </lineage>
</organism>
<gene>
    <name evidence="14" type="ORF">IFR04_002606</name>
</gene>
<dbReference type="SMART" id="SM00487">
    <property type="entry name" value="DEXDc"/>
    <property type="match status" value="1"/>
</dbReference>
<dbReference type="SUPFAM" id="SSF52540">
    <property type="entry name" value="P-loop containing nucleoside triphosphate hydrolases"/>
    <property type="match status" value="1"/>
</dbReference>
<comment type="function">
    <text evidence="6">ATP-dependent RNA helicase involved in 40S ribosomal subunit biogenesis. Required for the processing and cleavage of 35S pre-rRNA at sites A0, A1, and A2, leading to mature 18S rRNA.</text>
</comment>
<dbReference type="PANTHER" id="PTHR24031">
    <property type="entry name" value="RNA HELICASE"/>
    <property type="match status" value="1"/>
</dbReference>
<comment type="caution">
    <text evidence="14">The sequence shown here is derived from an EMBL/GenBank/DDBJ whole genome shotgun (WGS) entry which is preliminary data.</text>
</comment>
<evidence type="ECO:0000256" key="11">
    <source>
        <dbReference type="SAM" id="MobiDB-lite"/>
    </source>
</evidence>
<comment type="similarity">
    <text evidence="7">Belongs to the DEAD box helicase family. DDX52/ROK1 subfamily.</text>
</comment>
<feature type="region of interest" description="Disordered" evidence="11">
    <location>
        <begin position="1"/>
        <end position="95"/>
    </location>
</feature>
<feature type="compositionally biased region" description="Basic and acidic residues" evidence="11">
    <location>
        <begin position="631"/>
        <end position="651"/>
    </location>
</feature>
<proteinExistence type="inferred from homology"/>
<dbReference type="EMBL" id="JAFJYH010000023">
    <property type="protein sequence ID" value="KAG4424202.1"/>
    <property type="molecule type" value="Genomic_DNA"/>
</dbReference>
<accession>A0A8H7WG63</accession>
<keyword evidence="5" id="KW-0539">Nucleus</keyword>
<comment type="subunit">
    <text evidence="8">Interacts with the U3 snoRNA and is associated with the 90S and 40S pre-ribosomes.</text>
</comment>
<keyword evidence="4 10" id="KW-0694">RNA-binding</keyword>
<dbReference type="GO" id="GO:0003724">
    <property type="term" value="F:RNA helicase activity"/>
    <property type="evidence" value="ECO:0007669"/>
    <property type="project" value="UniProtKB-EC"/>
</dbReference>
<evidence type="ECO:0000256" key="6">
    <source>
        <dbReference type="ARBA" id="ARBA00024310"/>
    </source>
</evidence>
<feature type="region of interest" description="Disordered" evidence="11">
    <location>
        <begin position="631"/>
        <end position="712"/>
    </location>
</feature>
<sequence length="712" mass="77092">MDILKLLSRSTKPTNKSGAAKDASAKLPSAGTSVNPQLYHDAIPDSRGKKRKRGGEKVEEQTVNEEDESVDFFAPKKTAPKAKKAAPAENAKKSDEVNLLDQDECRQILKSHRLKVTLLPSGKAPEKKIKKSKKSKVNTKPLKEEPKQLYPQPLVAFGDLRSTYGISGRMADNLVQQGYKIPTEVQMGSLPLLLRPEIALGDSELGASEVDLLAVAPTGSGKTLAFLIPIVDKIIQRRRGKEDKAEHNLEAVVVAPTKELASQIVNEAKKLSLGTGVKVVGMRKGMRIVEGTAKMDESSSEEEDEEEEKKSSQPISKGDILITTPGLLLSALSTGDPTKHAPLPSIRTLVLDEADVLLDPLFRDQTLGIWNSCTNPDLRVTLWSATIGSSIESLAKSTITERRTSLSLPSTPILRLIVGLKDSAIPNITHHLTYAATEPGKLLALRQLLHPTAGTSSSNISLRPPFLVFTQTIPRAIALHSELLYDIPAEAGGSSRIAVLHSDLSDSARSHVMTRFRTGEIWILITTDILSRGVDFRGVNGVVNYDVPNSGASYIHRVGRTGRGGRDGGVAVTLYTKEDIPYVRDVANVIAASEKQAGRAVGEAGMQKWLLDVLPKPSKEDKKRLKMYGVEARRGGLSEKGKENEGKDGKGKGKGKVQISTKSGYERKLENNRKGAIQGSRRRAKLEAEEGGDGVEETVKAADDGEWGGIDE</sequence>
<feature type="compositionally biased region" description="Polar residues" evidence="11">
    <location>
        <begin position="8"/>
        <end position="17"/>
    </location>
</feature>
<dbReference type="Gene3D" id="3.40.50.300">
    <property type="entry name" value="P-loop containing nucleotide triphosphate hydrolases"/>
    <property type="match status" value="2"/>
</dbReference>
<dbReference type="OrthoDB" id="360161at2759"/>
<feature type="compositionally biased region" description="Acidic residues" evidence="11">
    <location>
        <begin position="298"/>
        <end position="307"/>
    </location>
</feature>
<evidence type="ECO:0000256" key="3">
    <source>
        <dbReference type="ARBA" id="ARBA00022840"/>
    </source>
</evidence>
<dbReference type="GO" id="GO:0016787">
    <property type="term" value="F:hydrolase activity"/>
    <property type="evidence" value="ECO:0007669"/>
    <property type="project" value="UniProtKB-KW"/>
</dbReference>
<dbReference type="AlphaFoldDB" id="A0A8H7WG63"/>
<comment type="domain">
    <text evidence="10">The Q motif is unique to and characteristic of the DEAD box family of RNA helicases and controls ATP binding and hydrolysis.</text>
</comment>
<evidence type="ECO:0000256" key="2">
    <source>
        <dbReference type="ARBA" id="ARBA00022801"/>
    </source>
</evidence>
<evidence type="ECO:0000256" key="8">
    <source>
        <dbReference type="ARBA" id="ARBA00024367"/>
    </source>
</evidence>